<dbReference type="Gene3D" id="3.40.50.2300">
    <property type="match status" value="1"/>
</dbReference>
<dbReference type="InterPro" id="IPR023485">
    <property type="entry name" value="Ptyr_pPase"/>
</dbReference>
<keyword evidence="3" id="KW-0378">Hydrolase</keyword>
<evidence type="ECO:0000313" key="7">
    <source>
        <dbReference type="EMBL" id="MCB5410730.1"/>
    </source>
</evidence>
<protein>
    <recommendedName>
        <fullName evidence="2">protein-tyrosine-phosphatase</fullName>
        <ecNumber evidence="2">3.1.3.48</ecNumber>
    </recommendedName>
</protein>
<evidence type="ECO:0000256" key="2">
    <source>
        <dbReference type="ARBA" id="ARBA00013064"/>
    </source>
</evidence>
<dbReference type="InterPro" id="IPR017867">
    <property type="entry name" value="Tyr_phospatase_low_mol_wt"/>
</dbReference>
<comment type="similarity">
    <text evidence="1">Belongs to the low molecular weight phosphotyrosine protein phosphatase family.</text>
</comment>
<keyword evidence="4" id="KW-0904">Protein phosphatase</keyword>
<comment type="catalytic activity">
    <reaction evidence="5">
        <text>O-phospho-L-tyrosyl-[protein] + H2O = L-tyrosyl-[protein] + phosphate</text>
        <dbReference type="Rhea" id="RHEA:10684"/>
        <dbReference type="Rhea" id="RHEA-COMP:10136"/>
        <dbReference type="Rhea" id="RHEA-COMP:20101"/>
        <dbReference type="ChEBI" id="CHEBI:15377"/>
        <dbReference type="ChEBI" id="CHEBI:43474"/>
        <dbReference type="ChEBI" id="CHEBI:46858"/>
        <dbReference type="ChEBI" id="CHEBI:61978"/>
        <dbReference type="EC" id="3.1.3.48"/>
    </reaction>
</comment>
<sequence>MFNAVLVVCVGNICRSPLGERALAASLPGLTIGSAGLAAVVGHAADKEASIAAAEAGISLDGHIARQLTAELGSQYDLILVMEAGHRSEVMRRFPQLSGRTMLFDKWNGEKNIADPYRKPIDFHRVVRDQIIAAAGGWARRLAR</sequence>
<proteinExistence type="inferred from homology"/>
<dbReference type="EMBL" id="JACDXX010000010">
    <property type="protein sequence ID" value="MCB5410730.1"/>
    <property type="molecule type" value="Genomic_DNA"/>
</dbReference>
<evidence type="ECO:0000313" key="8">
    <source>
        <dbReference type="Proteomes" id="UP001198571"/>
    </source>
</evidence>
<reference evidence="7 8" key="1">
    <citation type="submission" date="2020-07" db="EMBL/GenBank/DDBJ databases">
        <title>Pseudogemmobacter sp. nov., isolated from poultry manure in Taiwan.</title>
        <authorList>
            <person name="Lin S.-Y."/>
            <person name="Tang Y.-S."/>
            <person name="Young C.-C."/>
        </authorList>
    </citation>
    <scope>NUCLEOTIDE SEQUENCE [LARGE SCALE GENOMIC DNA]</scope>
    <source>
        <strain evidence="7 8">CC-YST710</strain>
    </source>
</reference>
<dbReference type="EC" id="3.1.3.48" evidence="2"/>
<dbReference type="Proteomes" id="UP001198571">
    <property type="component" value="Unassembled WGS sequence"/>
</dbReference>
<dbReference type="Pfam" id="PF01451">
    <property type="entry name" value="LMWPc"/>
    <property type="match status" value="1"/>
</dbReference>
<evidence type="ECO:0000256" key="3">
    <source>
        <dbReference type="ARBA" id="ARBA00022801"/>
    </source>
</evidence>
<comment type="caution">
    <text evidence="7">The sequence shown here is derived from an EMBL/GenBank/DDBJ whole genome shotgun (WGS) entry which is preliminary data.</text>
</comment>
<accession>A0ABS8CNG1</accession>
<dbReference type="SMART" id="SM00226">
    <property type="entry name" value="LMWPc"/>
    <property type="match status" value="1"/>
</dbReference>
<dbReference type="CDD" id="cd16343">
    <property type="entry name" value="LMWPTP"/>
    <property type="match status" value="1"/>
</dbReference>
<name>A0ABS8CNG1_9RHOB</name>
<dbReference type="PANTHER" id="PTHR11717">
    <property type="entry name" value="LOW MOLECULAR WEIGHT PROTEIN TYROSINE PHOSPHATASE"/>
    <property type="match status" value="1"/>
</dbReference>
<evidence type="ECO:0000256" key="4">
    <source>
        <dbReference type="ARBA" id="ARBA00022912"/>
    </source>
</evidence>
<evidence type="ECO:0000259" key="6">
    <source>
        <dbReference type="SMART" id="SM00226"/>
    </source>
</evidence>
<dbReference type="RefSeq" id="WP_226935883.1">
    <property type="nucleotide sequence ID" value="NZ_JACDXX010000010.1"/>
</dbReference>
<dbReference type="PRINTS" id="PR00719">
    <property type="entry name" value="LMWPTPASE"/>
</dbReference>
<feature type="domain" description="Phosphotyrosine protein phosphatase I" evidence="6">
    <location>
        <begin position="3"/>
        <end position="141"/>
    </location>
</feature>
<evidence type="ECO:0000256" key="1">
    <source>
        <dbReference type="ARBA" id="ARBA00011063"/>
    </source>
</evidence>
<dbReference type="InterPro" id="IPR036196">
    <property type="entry name" value="Ptyr_pPase_sf"/>
</dbReference>
<dbReference type="InterPro" id="IPR050438">
    <property type="entry name" value="LMW_PTPase"/>
</dbReference>
<dbReference type="PANTHER" id="PTHR11717:SF31">
    <property type="entry name" value="LOW MOLECULAR WEIGHT PROTEIN-TYROSINE-PHOSPHATASE ETP-RELATED"/>
    <property type="match status" value="1"/>
</dbReference>
<keyword evidence="8" id="KW-1185">Reference proteome</keyword>
<evidence type="ECO:0000256" key="5">
    <source>
        <dbReference type="ARBA" id="ARBA00051722"/>
    </source>
</evidence>
<organism evidence="7 8">
    <name type="scientific">Pseudogemmobacter faecipullorum</name>
    <dbReference type="NCBI Taxonomy" id="2755041"/>
    <lineage>
        <taxon>Bacteria</taxon>
        <taxon>Pseudomonadati</taxon>
        <taxon>Pseudomonadota</taxon>
        <taxon>Alphaproteobacteria</taxon>
        <taxon>Rhodobacterales</taxon>
        <taxon>Paracoccaceae</taxon>
        <taxon>Pseudogemmobacter</taxon>
    </lineage>
</organism>
<dbReference type="SUPFAM" id="SSF52788">
    <property type="entry name" value="Phosphotyrosine protein phosphatases I"/>
    <property type="match status" value="1"/>
</dbReference>
<gene>
    <name evidence="7" type="ORF">H0485_12070</name>
</gene>